<dbReference type="RefSeq" id="XP_002182106.1">
    <property type="nucleotide sequence ID" value="XM_002182070.1"/>
</dbReference>
<evidence type="ECO:0000256" key="1">
    <source>
        <dbReference type="ARBA" id="ARBA00001947"/>
    </source>
</evidence>
<dbReference type="OMA" id="MEWIANI"/>
<dbReference type="InterPro" id="IPR036291">
    <property type="entry name" value="NAD(P)-bd_dom_sf"/>
</dbReference>
<dbReference type="SUPFAM" id="SSF50129">
    <property type="entry name" value="GroES-like"/>
    <property type="match status" value="1"/>
</dbReference>
<dbReference type="PANTHER" id="PTHR43350">
    <property type="entry name" value="NAD-DEPENDENT ALCOHOL DEHYDROGENASE"/>
    <property type="match status" value="1"/>
</dbReference>
<keyword evidence="8" id="KW-1185">Reference proteome</keyword>
<evidence type="ECO:0000256" key="2">
    <source>
        <dbReference type="ARBA" id="ARBA00008072"/>
    </source>
</evidence>
<dbReference type="EMBL" id="CM000616">
    <property type="protein sequence ID" value="EEC46646.1"/>
    <property type="molecule type" value="Genomic_DNA"/>
</dbReference>
<comment type="cofactor">
    <cofactor evidence="1">
        <name>Zn(2+)</name>
        <dbReference type="ChEBI" id="CHEBI:29105"/>
    </cofactor>
</comment>
<dbReference type="InterPro" id="IPR011032">
    <property type="entry name" value="GroES-like_sf"/>
</dbReference>
<dbReference type="GO" id="GO:0046872">
    <property type="term" value="F:metal ion binding"/>
    <property type="evidence" value="ECO:0007669"/>
    <property type="project" value="UniProtKB-KW"/>
</dbReference>
<keyword evidence="6" id="KW-0732">Signal</keyword>
<dbReference type="Gene3D" id="3.90.180.10">
    <property type="entry name" value="Medium-chain alcohol dehydrogenases, catalytic domain"/>
    <property type="match status" value="1"/>
</dbReference>
<keyword evidence="3" id="KW-0479">Metal-binding</keyword>
<dbReference type="STRING" id="556484.B7G4N7"/>
<dbReference type="OrthoDB" id="1879366at2759"/>
<dbReference type="GO" id="GO:0016491">
    <property type="term" value="F:oxidoreductase activity"/>
    <property type="evidence" value="ECO:0007669"/>
    <property type="project" value="UniProtKB-KW"/>
</dbReference>
<dbReference type="AlphaFoldDB" id="B7G4N7"/>
<reference evidence="8" key="2">
    <citation type="submission" date="2008-08" db="EMBL/GenBank/DDBJ databases">
        <authorList>
            <consortium name="Diatom Consortium"/>
            <person name="Grigoriev I."/>
            <person name="Grimwood J."/>
            <person name="Kuo A."/>
            <person name="Otillar R.P."/>
            <person name="Salamov A."/>
            <person name="Detter J.C."/>
            <person name="Lindquist E."/>
            <person name="Shapiro H."/>
            <person name="Lucas S."/>
            <person name="Glavina del Rio T."/>
            <person name="Pitluck S."/>
            <person name="Rokhsar D."/>
            <person name="Bowler C."/>
        </authorList>
    </citation>
    <scope>GENOME REANNOTATION</scope>
    <source>
        <strain evidence="8">CCAP 1055/1</strain>
    </source>
</reference>
<feature type="signal peptide" evidence="6">
    <location>
        <begin position="1"/>
        <end position="26"/>
    </location>
</feature>
<dbReference type="CDD" id="cd08255">
    <property type="entry name" value="2-desacetyl-2-hydroxyethyl_bacteriochlorophyllide_like"/>
    <property type="match status" value="1"/>
</dbReference>
<feature type="chain" id="PRO_5002855831" evidence="6">
    <location>
        <begin position="27"/>
        <end position="1005"/>
    </location>
</feature>
<reference evidence="7 8" key="1">
    <citation type="journal article" date="2008" name="Nature">
        <title>The Phaeodactylum genome reveals the evolutionary history of diatom genomes.</title>
        <authorList>
            <person name="Bowler C."/>
            <person name="Allen A.E."/>
            <person name="Badger J.H."/>
            <person name="Grimwood J."/>
            <person name="Jabbari K."/>
            <person name="Kuo A."/>
            <person name="Maheswari U."/>
            <person name="Martens C."/>
            <person name="Maumus F."/>
            <person name="Otillar R.P."/>
            <person name="Rayko E."/>
            <person name="Salamov A."/>
            <person name="Vandepoele K."/>
            <person name="Beszteri B."/>
            <person name="Gruber A."/>
            <person name="Heijde M."/>
            <person name="Katinka M."/>
            <person name="Mock T."/>
            <person name="Valentin K."/>
            <person name="Verret F."/>
            <person name="Berges J.A."/>
            <person name="Brownlee C."/>
            <person name="Cadoret J.P."/>
            <person name="Chiovitti A."/>
            <person name="Choi C.J."/>
            <person name="Coesel S."/>
            <person name="De Martino A."/>
            <person name="Detter J.C."/>
            <person name="Durkin C."/>
            <person name="Falciatore A."/>
            <person name="Fournet J."/>
            <person name="Haruta M."/>
            <person name="Huysman M.J."/>
            <person name="Jenkins B.D."/>
            <person name="Jiroutova K."/>
            <person name="Jorgensen R.E."/>
            <person name="Joubert Y."/>
            <person name="Kaplan A."/>
            <person name="Kroger N."/>
            <person name="Kroth P.G."/>
            <person name="La Roche J."/>
            <person name="Lindquist E."/>
            <person name="Lommer M."/>
            <person name="Martin-Jezequel V."/>
            <person name="Lopez P.J."/>
            <person name="Lucas S."/>
            <person name="Mangogna M."/>
            <person name="McGinnis K."/>
            <person name="Medlin L.K."/>
            <person name="Montsant A."/>
            <person name="Oudot-Le Secq M.P."/>
            <person name="Napoli C."/>
            <person name="Obornik M."/>
            <person name="Parker M.S."/>
            <person name="Petit J.L."/>
            <person name="Porcel B.M."/>
            <person name="Poulsen N."/>
            <person name="Robison M."/>
            <person name="Rychlewski L."/>
            <person name="Rynearson T.A."/>
            <person name="Schmutz J."/>
            <person name="Shapiro H."/>
            <person name="Siaut M."/>
            <person name="Stanley M."/>
            <person name="Sussman M.R."/>
            <person name="Taylor A.R."/>
            <person name="Vardi A."/>
            <person name="von Dassow P."/>
            <person name="Vyverman W."/>
            <person name="Willis A."/>
            <person name="Wyrwicz L.S."/>
            <person name="Rokhsar D.S."/>
            <person name="Weissenbach J."/>
            <person name="Armbrust E.V."/>
            <person name="Green B.R."/>
            <person name="Van de Peer Y."/>
            <person name="Grigoriev I.V."/>
        </authorList>
    </citation>
    <scope>NUCLEOTIDE SEQUENCE [LARGE SCALE GENOMIC DNA]</scope>
    <source>
        <strain evidence="7 8">CCAP 1055/1</strain>
    </source>
</reference>
<dbReference type="KEGG" id="pti:PHATRDRAFT_38005"/>
<dbReference type="InParanoid" id="B7G4N7"/>
<dbReference type="eggNOG" id="ENOG502REAB">
    <property type="taxonomic scope" value="Eukaryota"/>
</dbReference>
<dbReference type="PaxDb" id="2850-Phatr38005"/>
<evidence type="ECO:0000313" key="7">
    <source>
        <dbReference type="EMBL" id="EEC46646.1"/>
    </source>
</evidence>
<keyword evidence="4" id="KW-0862">Zinc</keyword>
<protein>
    <submittedName>
        <fullName evidence="7">Uncharacterized protein</fullName>
    </submittedName>
</protein>
<dbReference type="Gene3D" id="3.40.50.720">
    <property type="entry name" value="NAD(P)-binding Rossmann-like Domain"/>
    <property type="match status" value="1"/>
</dbReference>
<accession>B7G4N7</accession>
<evidence type="ECO:0000256" key="3">
    <source>
        <dbReference type="ARBA" id="ARBA00022723"/>
    </source>
</evidence>
<sequence>MRREVRLLLRPMRGLCFLVSVVYVVAVSGPSSSTTTPGYVPPDRLWLDVDNTLYSESILSGIGRGIEAQIVRGVHEFYERFESDDTDKVAASASPQERADALHQQYGSTIEGLRQTRWKNLLPNELSAKMRNFYERVYQDVDVTALLDTDRSRHSHGGASSTGYSHNAVAQQQTLLRDALRYSPVPVGLASNSPKRHISKVIQALGLTRIPWHAVCTPDCADAPSLGANIPFRSDTGCKEDFPTKLSPNFFPNVRGICEVLLDDSPTILRSVEALQKNLQGILVSEKSSLLQGLGQAIGWTDPAFEFSQMEYLRAKNVVDMESIHEGTWQRLGMELRAQRKEEFNNAKGTLSTGSPLCVVDVGAGLLSMLRLILHGHGARLPSLVHLLRENQHPGVSSLEYYAYEPNRELGYAATVELERLGFGLQQTLQWEDSSSPTPQSCQEFIMVKPANTTDDQPKVTVYLRFWDYQREMHRPQPTPHVIVGCCFADLMDPYELSRSLLRRFLAPPSLSHFDHTLVYFPITFCGVTQFLPPQPMEWIANIPSDTTAFALYAKALREIHGHSLDPYSLEQALGDYGATCLARGQSDWQIDPSRDEYLWETMLYFFGTVTSSVLEKAAWNALGWLERTRGLRPSIQVSNTDLLFRFPHVGSWQVKSEQSSDTSRNQTHTFQEIQFTAPFKVKAISRKLVALGPNQVRIRAIHSLISSGTELKIFKGLFEDAALDLNIEGMTEERMSYPLSYGYCSVGRVVECGMDISNPGDILGKLVFTFSSHASEVVTDRDAIQIVPDGIGALDAIFMPSVETALSIVHDAHIRMGENVAVFGQGLIGLLVTALFSKQGFDTSGRLRALTVFDMLPDRLAMSALMGATQALLPSEVKTAGPFDVAIEVSGNGRALQAAIDNVKEGGRIVIASWYGSTAVDLNLGIEFHRSHKILKTSQVSKIPAELGSTWTKERRFALAWELVREYRPSRLVTKRTKLEDAQEAYDALENGSEIAIAFDYDLA</sequence>
<gene>
    <name evidence="7" type="ORF">PHATRDRAFT_38005</name>
</gene>
<dbReference type="PANTHER" id="PTHR43350:SF19">
    <property type="entry name" value="D-GULOSIDE 3-DEHYDROGENASE"/>
    <property type="match status" value="1"/>
</dbReference>
<evidence type="ECO:0000256" key="4">
    <source>
        <dbReference type="ARBA" id="ARBA00022833"/>
    </source>
</evidence>
<dbReference type="HOGENOM" id="CLU_298338_0_0_1"/>
<dbReference type="SUPFAM" id="SSF51735">
    <property type="entry name" value="NAD(P)-binding Rossmann-fold domains"/>
    <property type="match status" value="1"/>
</dbReference>
<proteinExistence type="inferred from homology"/>
<comment type="similarity">
    <text evidence="2">Belongs to the zinc-containing alcohol dehydrogenase family.</text>
</comment>
<name>B7G4N7_PHATC</name>
<dbReference type="Proteomes" id="UP000000759">
    <property type="component" value="Chromosome 14"/>
</dbReference>
<evidence type="ECO:0000256" key="6">
    <source>
        <dbReference type="SAM" id="SignalP"/>
    </source>
</evidence>
<evidence type="ECO:0000256" key="5">
    <source>
        <dbReference type="ARBA" id="ARBA00023002"/>
    </source>
</evidence>
<evidence type="ECO:0000313" key="8">
    <source>
        <dbReference type="Proteomes" id="UP000000759"/>
    </source>
</evidence>
<keyword evidence="5" id="KW-0560">Oxidoreductase</keyword>
<organism evidence="7 8">
    <name type="scientific">Phaeodactylum tricornutum (strain CCAP 1055/1)</name>
    <dbReference type="NCBI Taxonomy" id="556484"/>
    <lineage>
        <taxon>Eukaryota</taxon>
        <taxon>Sar</taxon>
        <taxon>Stramenopiles</taxon>
        <taxon>Ochrophyta</taxon>
        <taxon>Bacillariophyta</taxon>
        <taxon>Bacillariophyceae</taxon>
        <taxon>Bacillariophycidae</taxon>
        <taxon>Naviculales</taxon>
        <taxon>Phaeodactylaceae</taxon>
        <taxon>Phaeodactylum</taxon>
    </lineage>
</organism>
<dbReference type="GeneID" id="7202717"/>